<sequence>MDNKNEKETDVEPRELLDSKKRSIENTNDENETENDTKRQHVSNDKGTELGEAAKMEKSSCSTKEDNFCDVAQDMKLDSGTRLEVQWELHSDQDNTTTIRWWGGTLLPHDGRTYTFDDESGDKVTVPIRVIDYDPFEEGGFMDRSLEDVAFLTDHTLQNMASNSSSYWRLEKDNWEPSVDIDDYSKKMLKDHDTKLRLSEVVSQSVVAGESKETLVQNLLNEVLKSSIQRTGLNDKMKALPASVQATLAERIASSYKAFGDKLVEQLEESDEITEEHINKIAQSMPKPGL</sequence>
<comment type="caution">
    <text evidence="2">The sequence shown here is derived from an EMBL/GenBank/DDBJ whole genome shotgun (WGS) entry which is preliminary data.</text>
</comment>
<feature type="compositionally biased region" description="Basic and acidic residues" evidence="1">
    <location>
        <begin position="1"/>
        <end position="24"/>
    </location>
</feature>
<feature type="compositionally biased region" description="Basic and acidic residues" evidence="1">
    <location>
        <begin position="35"/>
        <end position="64"/>
    </location>
</feature>
<name>A0AAD3CVL1_9STRA</name>
<evidence type="ECO:0000313" key="2">
    <source>
        <dbReference type="EMBL" id="GFH52783.1"/>
    </source>
</evidence>
<evidence type="ECO:0000313" key="3">
    <source>
        <dbReference type="Proteomes" id="UP001054902"/>
    </source>
</evidence>
<accession>A0AAD3CVL1</accession>
<evidence type="ECO:0000256" key="1">
    <source>
        <dbReference type="SAM" id="MobiDB-lite"/>
    </source>
</evidence>
<keyword evidence="3" id="KW-1185">Reference proteome</keyword>
<feature type="region of interest" description="Disordered" evidence="1">
    <location>
        <begin position="1"/>
        <end position="64"/>
    </location>
</feature>
<reference evidence="2 3" key="1">
    <citation type="journal article" date="2021" name="Sci. Rep.">
        <title>The genome of the diatom Chaetoceros tenuissimus carries an ancient integrated fragment of an extant virus.</title>
        <authorList>
            <person name="Hongo Y."/>
            <person name="Kimura K."/>
            <person name="Takaki Y."/>
            <person name="Yoshida Y."/>
            <person name="Baba S."/>
            <person name="Kobayashi G."/>
            <person name="Nagasaki K."/>
            <person name="Hano T."/>
            <person name="Tomaru Y."/>
        </authorList>
    </citation>
    <scope>NUCLEOTIDE SEQUENCE [LARGE SCALE GENOMIC DNA]</scope>
    <source>
        <strain evidence="2 3">NIES-3715</strain>
    </source>
</reference>
<dbReference type="EMBL" id="BLLK01000046">
    <property type="protein sequence ID" value="GFH52783.1"/>
    <property type="molecule type" value="Genomic_DNA"/>
</dbReference>
<organism evidence="2 3">
    <name type="scientific">Chaetoceros tenuissimus</name>
    <dbReference type="NCBI Taxonomy" id="426638"/>
    <lineage>
        <taxon>Eukaryota</taxon>
        <taxon>Sar</taxon>
        <taxon>Stramenopiles</taxon>
        <taxon>Ochrophyta</taxon>
        <taxon>Bacillariophyta</taxon>
        <taxon>Coscinodiscophyceae</taxon>
        <taxon>Chaetocerotophycidae</taxon>
        <taxon>Chaetocerotales</taxon>
        <taxon>Chaetocerotaceae</taxon>
        <taxon>Chaetoceros</taxon>
    </lineage>
</organism>
<gene>
    <name evidence="2" type="ORF">CTEN210_09259</name>
</gene>
<protein>
    <submittedName>
        <fullName evidence="2">Uncharacterized protein</fullName>
    </submittedName>
</protein>
<proteinExistence type="predicted"/>
<dbReference type="Proteomes" id="UP001054902">
    <property type="component" value="Unassembled WGS sequence"/>
</dbReference>
<dbReference type="AlphaFoldDB" id="A0AAD3CVL1"/>